<organism evidence="10 11">
    <name type="scientific">Extremus antarcticus</name>
    <dbReference type="NCBI Taxonomy" id="702011"/>
    <lineage>
        <taxon>Eukaryota</taxon>
        <taxon>Fungi</taxon>
        <taxon>Dikarya</taxon>
        <taxon>Ascomycota</taxon>
        <taxon>Pezizomycotina</taxon>
        <taxon>Dothideomycetes</taxon>
        <taxon>Dothideomycetidae</taxon>
        <taxon>Mycosphaerellales</taxon>
        <taxon>Extremaceae</taxon>
        <taxon>Extremus</taxon>
    </lineage>
</organism>
<accession>A0AAJ0DCX2</accession>
<keyword evidence="2" id="KW-0479">Metal-binding</keyword>
<protein>
    <recommendedName>
        <fullName evidence="9">Zn(2)-C6 fungal-type domain-containing protein</fullName>
    </recommendedName>
</protein>
<dbReference type="CDD" id="cd00067">
    <property type="entry name" value="GAL4"/>
    <property type="match status" value="1"/>
</dbReference>
<dbReference type="Pfam" id="PF04082">
    <property type="entry name" value="Fungal_trans"/>
    <property type="match status" value="1"/>
</dbReference>
<evidence type="ECO:0000313" key="10">
    <source>
        <dbReference type="EMBL" id="KAK3047700.1"/>
    </source>
</evidence>
<dbReference type="GO" id="GO:0003677">
    <property type="term" value="F:DNA binding"/>
    <property type="evidence" value="ECO:0007669"/>
    <property type="project" value="UniProtKB-KW"/>
</dbReference>
<dbReference type="SMART" id="SM00906">
    <property type="entry name" value="Fungal_trans"/>
    <property type="match status" value="1"/>
</dbReference>
<name>A0AAJ0DCX2_9PEZI</name>
<dbReference type="GO" id="GO:0000981">
    <property type="term" value="F:DNA-binding transcription factor activity, RNA polymerase II-specific"/>
    <property type="evidence" value="ECO:0007669"/>
    <property type="project" value="InterPro"/>
</dbReference>
<dbReference type="PROSITE" id="PS50048">
    <property type="entry name" value="ZN2_CY6_FUNGAL_2"/>
    <property type="match status" value="1"/>
</dbReference>
<dbReference type="GO" id="GO:0005634">
    <property type="term" value="C:nucleus"/>
    <property type="evidence" value="ECO:0007669"/>
    <property type="project" value="UniProtKB-SubCell"/>
</dbReference>
<keyword evidence="3" id="KW-0862">Zinc</keyword>
<dbReference type="InterPro" id="IPR036864">
    <property type="entry name" value="Zn2-C6_fun-type_DNA-bd_sf"/>
</dbReference>
<proteinExistence type="predicted"/>
<evidence type="ECO:0000256" key="3">
    <source>
        <dbReference type="ARBA" id="ARBA00022833"/>
    </source>
</evidence>
<dbReference type="Pfam" id="PF00172">
    <property type="entry name" value="Zn_clus"/>
    <property type="match status" value="1"/>
</dbReference>
<dbReference type="PANTHER" id="PTHR31313:SF81">
    <property type="entry name" value="TY1 ENHANCER ACTIVATOR"/>
    <property type="match status" value="1"/>
</dbReference>
<dbReference type="InterPro" id="IPR051615">
    <property type="entry name" value="Transcr_Regulatory_Elem"/>
</dbReference>
<dbReference type="GO" id="GO:0006351">
    <property type="term" value="P:DNA-templated transcription"/>
    <property type="evidence" value="ECO:0007669"/>
    <property type="project" value="InterPro"/>
</dbReference>
<keyword evidence="7" id="KW-0539">Nucleus</keyword>
<dbReference type="SMART" id="SM00066">
    <property type="entry name" value="GAL4"/>
    <property type="match status" value="1"/>
</dbReference>
<dbReference type="InterPro" id="IPR007219">
    <property type="entry name" value="XnlR_reg_dom"/>
</dbReference>
<evidence type="ECO:0000256" key="1">
    <source>
        <dbReference type="ARBA" id="ARBA00004123"/>
    </source>
</evidence>
<dbReference type="PANTHER" id="PTHR31313">
    <property type="entry name" value="TY1 ENHANCER ACTIVATOR"/>
    <property type="match status" value="1"/>
</dbReference>
<dbReference type="EMBL" id="JAWDJX010000058">
    <property type="protein sequence ID" value="KAK3047700.1"/>
    <property type="molecule type" value="Genomic_DNA"/>
</dbReference>
<evidence type="ECO:0000313" key="11">
    <source>
        <dbReference type="Proteomes" id="UP001271007"/>
    </source>
</evidence>
<feature type="region of interest" description="Disordered" evidence="8">
    <location>
        <begin position="1"/>
        <end position="36"/>
    </location>
</feature>
<dbReference type="PROSITE" id="PS00463">
    <property type="entry name" value="ZN2_CY6_FUNGAL_1"/>
    <property type="match status" value="1"/>
</dbReference>
<evidence type="ECO:0000259" key="9">
    <source>
        <dbReference type="PROSITE" id="PS50048"/>
    </source>
</evidence>
<feature type="compositionally biased region" description="Polar residues" evidence="8">
    <location>
        <begin position="114"/>
        <end position="131"/>
    </location>
</feature>
<keyword evidence="11" id="KW-1185">Reference proteome</keyword>
<sequence>MPSSTSAGVATMVATDEVEDEMSPPAKKVRRVSTSSSVKQRKPASLACLNCRPRKIKCQRIDGACERCRVLGLQCKIPDRDERKLRYSKEYIEGLENEIVELREALQHARGSEAVTSPTQRSDTTASSTDINGALVRKEGSPPDSLIERLCGNKRRLNSNSDGQTRYFGPTSSLHLTETPSSISSYAQGISTDVDLDKGIPEPLQLQLFDLYWTYQHSILHFVHKEAFLNGMEAGGGPFYSKCLHLCILASAARLSSDPQIRALSIPSEDDDKSARQPLMKQAEEALEKEITSPSVTTIQSLCLLSIMYCIQSNDSKGNACRLVFDLGLHQDWTYLSATKLSPLDIEVRQIVFWGCFNLDRLWALYLGRPPFIKLIDVSIRRPDWNARTWDLRIFAAWVHILDISGQIGDKLNANACTQGQIDHFSEALQQWYNSLDPTLHLETNPISAVYHLHLQHSAMTILLNRHNAGFGNSEKRNHPDTIRSRQQCLHHAFRIAQMLREYRMQYHDTSTLFGSALYNCTMAATTLVAELSETRKDGTSDEMLCLMECLRTMKEMEHTEIVAKNVYNIVSTIMRVCHIREDTLALGLLSADNFGSPVQRIEPPIQVPYDPTVVGLNQTTLAMWPACDFEGIAGGFPFAFEQPIMTNGMSGGVSLPPMEPYYMT</sequence>
<evidence type="ECO:0000256" key="5">
    <source>
        <dbReference type="ARBA" id="ARBA00023125"/>
    </source>
</evidence>
<dbReference type="Proteomes" id="UP001271007">
    <property type="component" value="Unassembled WGS sequence"/>
</dbReference>
<feature type="domain" description="Zn(2)-C6 fungal-type" evidence="9">
    <location>
        <begin position="47"/>
        <end position="77"/>
    </location>
</feature>
<evidence type="ECO:0000256" key="7">
    <source>
        <dbReference type="ARBA" id="ARBA00023242"/>
    </source>
</evidence>
<reference evidence="10" key="1">
    <citation type="submission" date="2023-04" db="EMBL/GenBank/DDBJ databases">
        <title>Black Yeasts Isolated from many extreme environments.</title>
        <authorList>
            <person name="Coleine C."/>
            <person name="Stajich J.E."/>
            <person name="Selbmann L."/>
        </authorList>
    </citation>
    <scope>NUCLEOTIDE SEQUENCE</scope>
    <source>
        <strain evidence="10">CCFEE 5312</strain>
    </source>
</reference>
<dbReference type="InterPro" id="IPR001138">
    <property type="entry name" value="Zn2Cys6_DnaBD"/>
</dbReference>
<dbReference type="SUPFAM" id="SSF57701">
    <property type="entry name" value="Zn2/Cys6 DNA-binding domain"/>
    <property type="match status" value="1"/>
</dbReference>
<evidence type="ECO:0000256" key="8">
    <source>
        <dbReference type="SAM" id="MobiDB-lite"/>
    </source>
</evidence>
<feature type="region of interest" description="Disordered" evidence="8">
    <location>
        <begin position="110"/>
        <end position="142"/>
    </location>
</feature>
<dbReference type="GO" id="GO:0008270">
    <property type="term" value="F:zinc ion binding"/>
    <property type="evidence" value="ECO:0007669"/>
    <property type="project" value="InterPro"/>
</dbReference>
<gene>
    <name evidence="10" type="ORF">LTR09_010958</name>
</gene>
<keyword evidence="5" id="KW-0238">DNA-binding</keyword>
<comment type="caution">
    <text evidence="10">The sequence shown here is derived from an EMBL/GenBank/DDBJ whole genome shotgun (WGS) entry which is preliminary data.</text>
</comment>
<comment type="subcellular location">
    <subcellularLocation>
        <location evidence="1">Nucleus</location>
    </subcellularLocation>
</comment>
<keyword evidence="4" id="KW-0805">Transcription regulation</keyword>
<dbReference type="CDD" id="cd12148">
    <property type="entry name" value="fungal_TF_MHR"/>
    <property type="match status" value="1"/>
</dbReference>
<dbReference type="AlphaFoldDB" id="A0AAJ0DCX2"/>
<evidence type="ECO:0000256" key="2">
    <source>
        <dbReference type="ARBA" id="ARBA00022723"/>
    </source>
</evidence>
<keyword evidence="6" id="KW-0804">Transcription</keyword>
<dbReference type="Gene3D" id="4.10.240.10">
    <property type="entry name" value="Zn(2)-C6 fungal-type DNA-binding domain"/>
    <property type="match status" value="1"/>
</dbReference>
<evidence type="ECO:0000256" key="6">
    <source>
        <dbReference type="ARBA" id="ARBA00023163"/>
    </source>
</evidence>
<evidence type="ECO:0000256" key="4">
    <source>
        <dbReference type="ARBA" id="ARBA00023015"/>
    </source>
</evidence>